<feature type="transmembrane region" description="Helical" evidence="2">
    <location>
        <begin position="126"/>
        <end position="145"/>
    </location>
</feature>
<feature type="coiled-coil region" evidence="1">
    <location>
        <begin position="52"/>
        <end position="121"/>
    </location>
</feature>
<evidence type="ECO:0000313" key="4">
    <source>
        <dbReference type="Proteomes" id="UP000619265"/>
    </source>
</evidence>
<keyword evidence="2" id="KW-0472">Membrane</keyword>
<dbReference type="PANTHER" id="PTHR14281">
    <property type="entry name" value="KINETOCHORE PROTEIN SPC25-RELATED"/>
    <property type="match status" value="1"/>
</dbReference>
<name>A0A833THJ5_JUGRE</name>
<keyword evidence="2" id="KW-0812">Transmembrane</keyword>
<dbReference type="EMBL" id="LIHL02000009">
    <property type="protein sequence ID" value="KAF5459931.1"/>
    <property type="molecule type" value="Genomic_DNA"/>
</dbReference>
<keyword evidence="1" id="KW-0175">Coiled coil</keyword>
<reference evidence="3" key="2">
    <citation type="submission" date="2020-03" db="EMBL/GenBank/DDBJ databases">
        <title>Walnut 2.0.</title>
        <authorList>
            <person name="Marrano A."/>
            <person name="Britton M."/>
            <person name="Zimin A.V."/>
            <person name="Zaini P.A."/>
            <person name="Workman R."/>
            <person name="Puiu D."/>
            <person name="Bianco L."/>
            <person name="Allen B.J."/>
            <person name="Troggio M."/>
            <person name="Leslie C.A."/>
            <person name="Timp W."/>
            <person name="Dendekar A."/>
            <person name="Salzberg S.L."/>
            <person name="Neale D.B."/>
        </authorList>
    </citation>
    <scope>NUCLEOTIDE SEQUENCE</scope>
    <source>
        <tissue evidence="3">Leaves</tissue>
    </source>
</reference>
<evidence type="ECO:0000256" key="1">
    <source>
        <dbReference type="SAM" id="Coils"/>
    </source>
</evidence>
<gene>
    <name evidence="3" type="ORF">F2P56_019838</name>
</gene>
<keyword evidence="2" id="KW-1133">Transmembrane helix</keyword>
<evidence type="ECO:0000256" key="2">
    <source>
        <dbReference type="SAM" id="Phobius"/>
    </source>
</evidence>
<dbReference type="PANTHER" id="PTHR14281:SF0">
    <property type="entry name" value="KINETOCHORE PROTEIN SPC25"/>
    <property type="match status" value="1"/>
</dbReference>
<evidence type="ECO:0000313" key="3">
    <source>
        <dbReference type="EMBL" id="KAF5459931.1"/>
    </source>
</evidence>
<dbReference type="InterPro" id="IPR045143">
    <property type="entry name" value="Spc25"/>
</dbReference>
<dbReference type="Proteomes" id="UP000619265">
    <property type="component" value="Unassembled WGS sequence"/>
</dbReference>
<proteinExistence type="predicted"/>
<sequence>MEIREEDTVRANMDSLRLISDREIPIQQQRMGTLTASFRKSLESIGDRARETVQSQGKLGQLKDKLREAEDEMVKALAVKTRKEAMRMAKMDAIAAQKARVEELKRSAEEQRAKRDQYAAIISQQYLGIFLSLCRLVCTLFMYICNFM</sequence>
<accession>A0A833THJ5</accession>
<reference evidence="3" key="1">
    <citation type="submission" date="2015-10" db="EMBL/GenBank/DDBJ databases">
        <authorList>
            <person name="Martinez-Garcia P.J."/>
            <person name="Crepeau M.W."/>
            <person name="Puiu D."/>
            <person name="Gonzalez-Ibeas D."/>
            <person name="Whalen J."/>
            <person name="Stevens K."/>
            <person name="Paul R."/>
            <person name="Butterfield T."/>
            <person name="Britton M."/>
            <person name="Reagan R."/>
            <person name="Chakraborty S."/>
            <person name="Walawage S.L."/>
            <person name="Vasquez-Gross H.A."/>
            <person name="Cardeno C."/>
            <person name="Famula R."/>
            <person name="Pratt K."/>
            <person name="Kuruganti S."/>
            <person name="Aradhya M.K."/>
            <person name="Leslie C.A."/>
            <person name="Dandekar A.M."/>
            <person name="Salzberg S.L."/>
            <person name="Wegrzyn J.L."/>
            <person name="Langley C.H."/>
            <person name="Neale D.B."/>
        </authorList>
    </citation>
    <scope>NUCLEOTIDE SEQUENCE</scope>
    <source>
        <tissue evidence="3">Leaves</tissue>
    </source>
</reference>
<comment type="caution">
    <text evidence="3">The sequence shown here is derived from an EMBL/GenBank/DDBJ whole genome shotgun (WGS) entry which is preliminary data.</text>
</comment>
<dbReference type="Gramene" id="Jr09_03720_p1">
    <property type="protein sequence ID" value="cds.Jr09_03720_p1"/>
    <property type="gene ID" value="Jr09_03720"/>
</dbReference>
<protein>
    <submittedName>
        <fullName evidence="3">Uncharacterized protein</fullName>
    </submittedName>
</protein>
<dbReference type="GO" id="GO:0007059">
    <property type="term" value="P:chromosome segregation"/>
    <property type="evidence" value="ECO:0007669"/>
    <property type="project" value="InterPro"/>
</dbReference>
<organism evidence="3 4">
    <name type="scientific">Juglans regia</name>
    <name type="common">English walnut</name>
    <dbReference type="NCBI Taxonomy" id="51240"/>
    <lineage>
        <taxon>Eukaryota</taxon>
        <taxon>Viridiplantae</taxon>
        <taxon>Streptophyta</taxon>
        <taxon>Embryophyta</taxon>
        <taxon>Tracheophyta</taxon>
        <taxon>Spermatophyta</taxon>
        <taxon>Magnoliopsida</taxon>
        <taxon>eudicotyledons</taxon>
        <taxon>Gunneridae</taxon>
        <taxon>Pentapetalae</taxon>
        <taxon>rosids</taxon>
        <taxon>fabids</taxon>
        <taxon>Fagales</taxon>
        <taxon>Juglandaceae</taxon>
        <taxon>Juglans</taxon>
    </lineage>
</organism>
<dbReference type="AlphaFoldDB" id="A0A833THJ5"/>
<dbReference type="GO" id="GO:0031262">
    <property type="term" value="C:Ndc80 complex"/>
    <property type="evidence" value="ECO:0007669"/>
    <property type="project" value="InterPro"/>
</dbReference>